<reference evidence="1 2" key="1">
    <citation type="submission" date="2012-10" db="EMBL/GenBank/DDBJ databases">
        <authorList>
            <person name="Strain E.A."/>
            <person name="Brown E."/>
            <person name="Allard M.W."/>
            <person name="Gonzalez-Escalona N."/>
            <person name="Timme R."/>
        </authorList>
    </citation>
    <scope>NUCLEOTIDE SEQUENCE [LARGE SCALE GENOMIC DNA]</scope>
    <source>
        <strain evidence="1 2">CFSAN001627</strain>
    </source>
</reference>
<gene>
    <name evidence="1" type="ORF">CFSAN001627_20303</name>
</gene>
<comment type="caution">
    <text evidence="1">The sequence shown here is derived from an EMBL/GenBank/DDBJ whole genome shotgun (WGS) entry which is preliminary data.</text>
</comment>
<evidence type="ECO:0000313" key="1">
    <source>
        <dbReference type="EMBL" id="EKN40332.1"/>
    </source>
</evidence>
<dbReference type="GO" id="GO:0016491">
    <property type="term" value="F:oxidoreductase activity"/>
    <property type="evidence" value="ECO:0007669"/>
    <property type="project" value="InterPro"/>
</dbReference>
<dbReference type="AlphaFoldDB" id="M1ZNR3"/>
<feature type="non-terminal residue" evidence="1">
    <location>
        <position position="1"/>
    </location>
</feature>
<sequence length="54" mass="6462">AEDYIKEKLNIKENYKVESIIAIGYKDEIKEPISEEKLDFNKFILINLFKKNKN</sequence>
<dbReference type="PATRIC" id="fig|1232189.3.peg.3180"/>
<dbReference type="SUPFAM" id="SSF55469">
    <property type="entry name" value="FMN-dependent nitroreductase-like"/>
    <property type="match status" value="1"/>
</dbReference>
<dbReference type="EMBL" id="AMXI01001251">
    <property type="protein sequence ID" value="EKN40332.1"/>
    <property type="molecule type" value="Genomic_DNA"/>
</dbReference>
<proteinExistence type="predicted"/>
<evidence type="ECO:0000313" key="2">
    <source>
        <dbReference type="Proteomes" id="UP000011944"/>
    </source>
</evidence>
<accession>M1ZNR3</accession>
<organism evidence="1 2">
    <name type="scientific">Clostridium botulinum CFSAN001627</name>
    <dbReference type="NCBI Taxonomy" id="1232189"/>
    <lineage>
        <taxon>Bacteria</taxon>
        <taxon>Bacillati</taxon>
        <taxon>Bacillota</taxon>
        <taxon>Clostridia</taxon>
        <taxon>Eubacteriales</taxon>
        <taxon>Clostridiaceae</taxon>
        <taxon>Clostridium</taxon>
    </lineage>
</organism>
<dbReference type="Proteomes" id="UP000011944">
    <property type="component" value="Unassembled WGS sequence"/>
</dbReference>
<dbReference type="Gene3D" id="3.40.109.10">
    <property type="entry name" value="NADH Oxidase"/>
    <property type="match status" value="1"/>
</dbReference>
<dbReference type="InterPro" id="IPR000415">
    <property type="entry name" value="Nitroreductase-like"/>
</dbReference>
<name>M1ZNR3_CLOBO</name>
<reference evidence="1 2" key="2">
    <citation type="submission" date="2013-03" db="EMBL/GenBank/DDBJ databases">
        <title>Diversity in Clostridium botulinum.</title>
        <authorList>
            <person name="Timme R.E."/>
            <person name="Allard M."/>
            <person name="Luo Y."/>
            <person name="Strain E."/>
            <person name="Gonzalez-Escalona N."/>
            <person name="Brown E."/>
        </authorList>
    </citation>
    <scope>NUCLEOTIDE SEQUENCE [LARGE SCALE GENOMIC DNA]</scope>
    <source>
        <strain evidence="1 2">CFSAN001627</strain>
    </source>
</reference>
<protein>
    <submittedName>
        <fullName evidence="1">Nitroreductase family protein</fullName>
    </submittedName>
</protein>